<dbReference type="EMBL" id="JAFHKP010000016">
    <property type="protein sequence ID" value="KAG5482478.1"/>
    <property type="molecule type" value="Genomic_DNA"/>
</dbReference>
<keyword evidence="2" id="KW-1185">Reference proteome</keyword>
<protein>
    <submittedName>
        <fullName evidence="1">Uncharacterized protein</fullName>
    </submittedName>
</protein>
<comment type="caution">
    <text evidence="1">The sequence shown here is derived from an EMBL/GenBank/DDBJ whole genome shotgun (WGS) entry which is preliminary data.</text>
</comment>
<gene>
    <name evidence="1" type="ORF">CUR178_05617</name>
</gene>
<accession>A0A836HJJ3</accession>
<dbReference type="RefSeq" id="XP_067694168.1">
    <property type="nucleotide sequence ID" value="XM_067837304.1"/>
</dbReference>
<reference evidence="1 2" key="1">
    <citation type="submission" date="2021-02" db="EMBL/GenBank/DDBJ databases">
        <title>Leishmania (Mundinia) enrietti genome sequencing and assembly.</title>
        <authorList>
            <person name="Almutairi H."/>
            <person name="Gatherer D."/>
        </authorList>
    </citation>
    <scope>NUCLEOTIDE SEQUENCE [LARGE SCALE GENOMIC DNA]</scope>
    <source>
        <strain evidence="1">CUR178</strain>
    </source>
</reference>
<dbReference type="KEGG" id="lenr:94172814"/>
<sequence>MVMRWSCLRAPKRARHTWMVLMMDECTAMAPLHIAAFVQRTFEGSCQVSVETSSKPTGGVSSSDTESPFVTDLRCSATSRSPLTAPASPSHSIVGEPAAKVHAWAAVARLLCESGDWVRAAAVLDGLPLSVQQATRHKAVRDEWPLPPSVREPWRRAPAFRIAEPATATTPVFSTKTTVTEEPSRVVASLSREALASRCTAELVRAAYSLSRPRAADAVVTTSTGASAAALRGLKSEQQAIVAELRRRGAVLEVVQCVVNWQRRQLAHTDAREATTTASAGMRSDAFDGIQSVKAVLFPLATSRGAGDGARQLKGCPAALDSAFEPRSAQGSGRPPFYALTHLQVIRQVATSHPIVLARCLSDRTVVDRLLRHAGEAVVAEMAFLLMSRIADLGSGGAGRQLSAQTPLEQGGGVKAALAKEAAVLASTTPLLLKAESKSATCEWAAAAETCWRALAALLYPLHPHIHTQPKTGKEKLLSALLSAIDGTACMAAEVRAHSSPTSSIAGCEGCGRRRTRDGTGTRRGGVTSVALSDKARRAIKAAVESVCSPLLSHEPQVRFIRLATFGLLARALGGLGVPVPNALTQCLFLCMADAVVPPLASGAADCSSDSVTNYLSCLPSSRWLHALAMLDSAHQESAYRVSAAHERALLSGLQSISITRTWTSALRTVAALEEKYSIMPDERTLPALLLNLKQRSWQDAFRVLQYVPGREADRASPSILRDLQLVALKHASWVVPLRLMTHLQHRQADGFMNYLYCVCAAARGGDSELAFKLFQSLKVGRGRHSALRGLSPYNELTVAVAAVAMLDYSQEEALVSFSARVVAMRAASDTGALAVKAEAESLSSLLTVDGLHMAQAAHACALLALHRYEALASLLTGCPVASLPTVLHRMVVLHCLLGLDHLRAPVRLVFDVIGYRGSTLQEEDVPHPQDTTQNPLKTFLVAVAADQQRDGTFETRQRGTAERRQHLYIPGGHQRRQKKALAAAWGMFMRSQESALPPPVVRLVAESMVGEGVGAEYLTAALL</sequence>
<dbReference type="Proteomes" id="UP000674179">
    <property type="component" value="Chromosome 16"/>
</dbReference>
<evidence type="ECO:0000313" key="1">
    <source>
        <dbReference type="EMBL" id="KAG5482478.1"/>
    </source>
</evidence>
<name>A0A836HJJ3_LEIEN</name>
<proteinExistence type="predicted"/>
<dbReference type="OrthoDB" id="272819at2759"/>
<dbReference type="AlphaFoldDB" id="A0A836HJJ3"/>
<evidence type="ECO:0000313" key="2">
    <source>
        <dbReference type="Proteomes" id="UP000674179"/>
    </source>
</evidence>
<organism evidence="1 2">
    <name type="scientific">Leishmania enriettii</name>
    <dbReference type="NCBI Taxonomy" id="5663"/>
    <lineage>
        <taxon>Eukaryota</taxon>
        <taxon>Discoba</taxon>
        <taxon>Euglenozoa</taxon>
        <taxon>Kinetoplastea</taxon>
        <taxon>Metakinetoplastina</taxon>
        <taxon>Trypanosomatida</taxon>
        <taxon>Trypanosomatidae</taxon>
        <taxon>Leishmaniinae</taxon>
        <taxon>Leishmania</taxon>
    </lineage>
</organism>
<dbReference type="GeneID" id="94172814"/>